<dbReference type="InterPro" id="IPR050093">
    <property type="entry name" value="ABC_SmlMolc_Importer"/>
</dbReference>
<dbReference type="RefSeq" id="WP_153743056.1">
    <property type="nucleotide sequence ID" value="NZ_CP045843.1"/>
</dbReference>
<sequence length="210" mass="23669">MLQVQDLTLTLGDTPLLRRVNFTVQPGEILTLMGPSGSGKSTLFAWMIGALGGEFRASGELWLNERRCDLLPTEKRRIGILFQDALLFDHLSVGENLRLALPVTVVRHERQTQVLQALEHAGLTDFYARDPATLSGGQRARVALLRALLAQPDALLLDEPFSRLDQQLRNSFRQWVFNELQHRQIPVVQVTHDADDVPSGARCLQLENWR</sequence>
<dbReference type="Proteomes" id="UP000344450">
    <property type="component" value="Chromosome"/>
</dbReference>
<accession>A0A5Q2TW09</accession>
<evidence type="ECO:0000313" key="5">
    <source>
        <dbReference type="EMBL" id="QGH30387.1"/>
    </source>
</evidence>
<evidence type="ECO:0000256" key="2">
    <source>
        <dbReference type="ARBA" id="ARBA00022741"/>
    </source>
</evidence>
<evidence type="ECO:0000313" key="6">
    <source>
        <dbReference type="EMBL" id="WGL54550.1"/>
    </source>
</evidence>
<feature type="domain" description="ABC transporter" evidence="4">
    <location>
        <begin position="2"/>
        <end position="210"/>
    </location>
</feature>
<dbReference type="Gene3D" id="3.40.50.300">
    <property type="entry name" value="P-loop containing nucleotide triphosphate hydrolases"/>
    <property type="match status" value="1"/>
</dbReference>
<evidence type="ECO:0000256" key="1">
    <source>
        <dbReference type="ARBA" id="ARBA00022448"/>
    </source>
</evidence>
<dbReference type="InterPro" id="IPR017871">
    <property type="entry name" value="ABC_transporter-like_CS"/>
</dbReference>
<dbReference type="Proteomes" id="UP001177527">
    <property type="component" value="Chromosome"/>
</dbReference>
<dbReference type="GeneID" id="91973173"/>
<evidence type="ECO:0000313" key="7">
    <source>
        <dbReference type="Proteomes" id="UP000344450"/>
    </source>
</evidence>
<dbReference type="InterPro" id="IPR027417">
    <property type="entry name" value="P-loop_NTPase"/>
</dbReference>
<gene>
    <name evidence="5" type="ORF">GHC21_12220</name>
    <name evidence="6" type="ORF">QBD33_12710</name>
</gene>
<dbReference type="PANTHER" id="PTHR42781:SF4">
    <property type="entry name" value="SPERMIDINE_PUTRESCINE IMPORT ATP-BINDING PROTEIN POTA"/>
    <property type="match status" value="1"/>
</dbReference>
<dbReference type="PANTHER" id="PTHR42781">
    <property type="entry name" value="SPERMIDINE/PUTRESCINE IMPORT ATP-BINDING PROTEIN POTA"/>
    <property type="match status" value="1"/>
</dbReference>
<evidence type="ECO:0000256" key="3">
    <source>
        <dbReference type="ARBA" id="ARBA00022840"/>
    </source>
</evidence>
<dbReference type="InterPro" id="IPR003439">
    <property type="entry name" value="ABC_transporter-like_ATP-bd"/>
</dbReference>
<dbReference type="AlphaFoldDB" id="A0A5Q2TW09"/>
<evidence type="ECO:0000259" key="4">
    <source>
        <dbReference type="PROSITE" id="PS50893"/>
    </source>
</evidence>
<reference evidence="5 7" key="1">
    <citation type="submission" date="2019-10" db="EMBL/GenBank/DDBJ databases">
        <title>Complete genome sequencing of drug resistant plasmids in Kluyvera intermedia.</title>
        <authorList>
            <person name="Ke C."/>
            <person name="Jian S."/>
        </authorList>
    </citation>
    <scope>NUCLEOTIDE SEQUENCE [LARGE SCALE GENOMIC DNA]</scope>
    <source>
        <strain evidence="5 7">N2-1</strain>
    </source>
</reference>
<dbReference type="EMBL" id="CP045845">
    <property type="protein sequence ID" value="QGH30387.1"/>
    <property type="molecule type" value="Genomic_DNA"/>
</dbReference>
<keyword evidence="7" id="KW-1185">Reference proteome</keyword>
<keyword evidence="2" id="KW-0547">Nucleotide-binding</keyword>
<dbReference type="GO" id="GO:0016887">
    <property type="term" value="F:ATP hydrolysis activity"/>
    <property type="evidence" value="ECO:0007669"/>
    <property type="project" value="InterPro"/>
</dbReference>
<dbReference type="SUPFAM" id="SSF52540">
    <property type="entry name" value="P-loop containing nucleoside triphosphate hydrolases"/>
    <property type="match status" value="1"/>
</dbReference>
<dbReference type="GO" id="GO:0005524">
    <property type="term" value="F:ATP binding"/>
    <property type="evidence" value="ECO:0007669"/>
    <property type="project" value="UniProtKB-KW"/>
</dbReference>
<dbReference type="EMBL" id="CP123488">
    <property type="protein sequence ID" value="WGL54550.1"/>
    <property type="molecule type" value="Genomic_DNA"/>
</dbReference>
<dbReference type="InterPro" id="IPR003593">
    <property type="entry name" value="AAA+_ATPase"/>
</dbReference>
<proteinExistence type="predicted"/>
<dbReference type="PROSITE" id="PS50893">
    <property type="entry name" value="ABC_TRANSPORTER_2"/>
    <property type="match status" value="1"/>
</dbReference>
<organism evidence="6 8">
    <name type="scientific">Kluyvera intermedia</name>
    <name type="common">Enterobacter intermedius</name>
    <dbReference type="NCBI Taxonomy" id="61648"/>
    <lineage>
        <taxon>Bacteria</taxon>
        <taxon>Pseudomonadati</taxon>
        <taxon>Pseudomonadota</taxon>
        <taxon>Gammaproteobacteria</taxon>
        <taxon>Enterobacterales</taxon>
        <taxon>Enterobacteriaceae</taxon>
        <taxon>Kluyvera</taxon>
    </lineage>
</organism>
<keyword evidence="1" id="KW-0813">Transport</keyword>
<protein>
    <submittedName>
        <fullName evidence="6">ATP-binding cassette domain-containing protein</fullName>
    </submittedName>
</protein>
<reference evidence="6" key="2">
    <citation type="submission" date="2023-04" db="EMBL/GenBank/DDBJ databases">
        <title>APH(3)-Id, a novel chromosomal aminoglycoside phosphotransferase, identified from an environmental isolate of Kluyvera intermedia DW18.</title>
        <authorList>
            <person name="Sha Y."/>
        </authorList>
    </citation>
    <scope>NUCLEOTIDE SEQUENCE</scope>
    <source>
        <strain evidence="6">DW18</strain>
    </source>
</reference>
<dbReference type="Pfam" id="PF00005">
    <property type="entry name" value="ABC_tran"/>
    <property type="match status" value="1"/>
</dbReference>
<evidence type="ECO:0000313" key="8">
    <source>
        <dbReference type="Proteomes" id="UP001177527"/>
    </source>
</evidence>
<name>A0A5Q2TW09_KLUIN</name>
<keyword evidence="3 6" id="KW-0067">ATP-binding</keyword>
<dbReference type="SMART" id="SM00382">
    <property type="entry name" value="AAA"/>
    <property type="match status" value="1"/>
</dbReference>
<dbReference type="PROSITE" id="PS00211">
    <property type="entry name" value="ABC_TRANSPORTER_1"/>
    <property type="match status" value="1"/>
</dbReference>